<reference evidence="4" key="1">
    <citation type="submission" date="2021-01" db="EMBL/GenBank/DDBJ databases">
        <authorList>
            <person name="Corre E."/>
            <person name="Pelletier E."/>
            <person name="Niang G."/>
            <person name="Scheremetjew M."/>
            <person name="Finn R."/>
            <person name="Kale V."/>
            <person name="Holt S."/>
            <person name="Cochrane G."/>
            <person name="Meng A."/>
            <person name="Brown T."/>
            <person name="Cohen L."/>
        </authorList>
    </citation>
    <scope>NUCLEOTIDE SEQUENCE</scope>
    <source>
        <strain evidence="4">NIES-2562</strain>
    </source>
</reference>
<dbReference type="InterPro" id="IPR000163">
    <property type="entry name" value="Prohibitin"/>
</dbReference>
<dbReference type="InterPro" id="IPR001107">
    <property type="entry name" value="Band_7"/>
</dbReference>
<dbReference type="PANTHER" id="PTHR23222">
    <property type="entry name" value="PROHIBITIN"/>
    <property type="match status" value="1"/>
</dbReference>
<dbReference type="AlphaFoldDB" id="A0A7S3GDG9"/>
<sequence length="274" mass="30293">MAGPLSRMLNGLIGLGGAIAVGGVLSNNFLYDVDGGERAVIFNRLSGVSPDPVGEGTHLVMPYFQYPNIFDIRTRPRSIPTVTGTKDLQMVNITMRVLSRPDLDKLPVIFQNYGVDYDERVLPSIGNEVLKAVVAQYNADQLITQREKVSKQIRTQMLHRAREFNIVLEDVSLTHLTFGREFSLAIEKKQVAQQEAERSKFVVLKAEQERLAAVVRAEGESTAAKLISEALKQGPALIELRRLEAAKEIAGTLARSRNVVYLPGGNQNLLLKVQ</sequence>
<keyword evidence="2" id="KW-0496">Mitochondrion</keyword>
<keyword evidence="2" id="KW-0999">Mitochondrion inner membrane</keyword>
<comment type="similarity">
    <text evidence="1 2">Belongs to the prohibitin family.</text>
</comment>
<dbReference type="GO" id="GO:0005743">
    <property type="term" value="C:mitochondrial inner membrane"/>
    <property type="evidence" value="ECO:0007669"/>
    <property type="project" value="UniProtKB-SubCell"/>
</dbReference>
<dbReference type="PANTHER" id="PTHR23222:SF0">
    <property type="entry name" value="PROHIBITIN 1"/>
    <property type="match status" value="1"/>
</dbReference>
<protein>
    <recommendedName>
        <fullName evidence="2">Prohibitin</fullName>
    </recommendedName>
</protein>
<dbReference type="InterPro" id="IPR036013">
    <property type="entry name" value="Band_7/SPFH_dom_sf"/>
</dbReference>
<evidence type="ECO:0000313" key="4">
    <source>
        <dbReference type="EMBL" id="CAE0262635.1"/>
    </source>
</evidence>
<evidence type="ECO:0000256" key="1">
    <source>
        <dbReference type="ARBA" id="ARBA00009658"/>
    </source>
</evidence>
<evidence type="ECO:0000256" key="2">
    <source>
        <dbReference type="RuleBase" id="RU366048"/>
    </source>
</evidence>
<dbReference type="SMART" id="SM00244">
    <property type="entry name" value="PHB"/>
    <property type="match status" value="1"/>
</dbReference>
<dbReference type="FunFam" id="3.30.479.30:FF:000001">
    <property type="entry name" value="Prohibitin 2"/>
    <property type="match status" value="1"/>
</dbReference>
<keyword evidence="2" id="KW-0472">Membrane</keyword>
<feature type="domain" description="Band 7" evidence="3">
    <location>
        <begin position="29"/>
        <end position="190"/>
    </location>
</feature>
<dbReference type="CDD" id="cd03401">
    <property type="entry name" value="SPFH_prohibitin"/>
    <property type="match status" value="1"/>
</dbReference>
<dbReference type="SUPFAM" id="SSF117892">
    <property type="entry name" value="Band 7/SPFH domain"/>
    <property type="match status" value="1"/>
</dbReference>
<dbReference type="EMBL" id="HBIB01038246">
    <property type="protein sequence ID" value="CAE0262635.1"/>
    <property type="molecule type" value="Transcribed_RNA"/>
</dbReference>
<comment type="subcellular location">
    <subcellularLocation>
        <location evidence="2">Mitochondrion inner membrane</location>
    </subcellularLocation>
</comment>
<organism evidence="4">
    <name type="scientific">Palpitomonas bilix</name>
    <dbReference type="NCBI Taxonomy" id="652834"/>
    <lineage>
        <taxon>Eukaryota</taxon>
        <taxon>Eukaryota incertae sedis</taxon>
    </lineage>
</organism>
<gene>
    <name evidence="4" type="ORF">PBIL07802_LOCUS24930</name>
</gene>
<accession>A0A7S3GDG9</accession>
<name>A0A7S3GDG9_9EUKA</name>
<proteinExistence type="inferred from homology"/>
<dbReference type="Pfam" id="PF01145">
    <property type="entry name" value="Band_7"/>
    <property type="match status" value="1"/>
</dbReference>
<dbReference type="GO" id="GO:0007005">
    <property type="term" value="P:mitochondrion organization"/>
    <property type="evidence" value="ECO:0007669"/>
    <property type="project" value="TreeGrafter"/>
</dbReference>
<dbReference type="Gene3D" id="3.30.479.30">
    <property type="entry name" value="Band 7 domain"/>
    <property type="match status" value="1"/>
</dbReference>
<evidence type="ECO:0000259" key="3">
    <source>
        <dbReference type="SMART" id="SM00244"/>
    </source>
</evidence>
<dbReference type="PRINTS" id="PR00679">
    <property type="entry name" value="PROHIBITIN"/>
</dbReference>